<dbReference type="PROSITE" id="PS51379">
    <property type="entry name" value="4FE4S_FER_2"/>
    <property type="match status" value="1"/>
</dbReference>
<name>A0A2M8J0S8_9RHOB</name>
<evidence type="ECO:0000259" key="1">
    <source>
        <dbReference type="PROSITE" id="PS51379"/>
    </source>
</evidence>
<dbReference type="InterPro" id="IPR017896">
    <property type="entry name" value="4Fe4S_Fe-S-bd"/>
</dbReference>
<comment type="caution">
    <text evidence="2">The sequence shown here is derived from an EMBL/GenBank/DDBJ whole genome shotgun (WGS) entry which is preliminary data.</text>
</comment>
<organism evidence="2 3">
    <name type="scientific">Pseudooceanicola lipolyticus</name>
    <dbReference type="NCBI Taxonomy" id="2029104"/>
    <lineage>
        <taxon>Bacteria</taxon>
        <taxon>Pseudomonadati</taxon>
        <taxon>Pseudomonadota</taxon>
        <taxon>Alphaproteobacteria</taxon>
        <taxon>Rhodobacterales</taxon>
        <taxon>Paracoccaceae</taxon>
        <taxon>Pseudooceanicola</taxon>
    </lineage>
</organism>
<dbReference type="AlphaFoldDB" id="A0A2M8J0S8"/>
<dbReference type="EMBL" id="PGTB01000045">
    <property type="protein sequence ID" value="PJE36379.1"/>
    <property type="molecule type" value="Genomic_DNA"/>
</dbReference>
<reference evidence="2 3" key="1">
    <citation type="journal article" date="2018" name="Int. J. Syst. Evol. Microbiol.">
        <title>Pseudooceanicola lipolyticus sp. nov., a marine alphaproteobacterium, reclassification of Oceanicola flagellatus as Pseudooceanicola flagellatus comb. nov. and emended description of the genus Pseudooceanicola.</title>
        <authorList>
            <person name="Huang M.-M."/>
            <person name="Guo L.-L."/>
            <person name="Wu Y.-H."/>
            <person name="Lai Q.-L."/>
            <person name="Shao Z.-Z."/>
            <person name="Wang C.-S."/>
            <person name="Wu M."/>
            <person name="Xu X.-W."/>
        </authorList>
    </citation>
    <scope>NUCLEOTIDE SEQUENCE [LARGE SCALE GENOMIC DNA]</scope>
    <source>
        <strain evidence="2 3">157</strain>
    </source>
</reference>
<evidence type="ECO:0000313" key="3">
    <source>
        <dbReference type="Proteomes" id="UP000231553"/>
    </source>
</evidence>
<protein>
    <submittedName>
        <fullName evidence="2">Ferredoxin</fullName>
    </submittedName>
</protein>
<dbReference type="RefSeq" id="WP_100162813.1">
    <property type="nucleotide sequence ID" value="NZ_PGTB01000045.1"/>
</dbReference>
<feature type="domain" description="4Fe-4S ferredoxin-type" evidence="1">
    <location>
        <begin position="134"/>
        <end position="165"/>
    </location>
</feature>
<proteinExistence type="predicted"/>
<dbReference type="Proteomes" id="UP000231553">
    <property type="component" value="Unassembled WGS sequence"/>
</dbReference>
<evidence type="ECO:0000313" key="2">
    <source>
        <dbReference type="EMBL" id="PJE36379.1"/>
    </source>
</evidence>
<sequence>MSLRGASYQRIEAAAAGAGLIVMGALNPEDEIGTLILLGAGPAFWPVFAASPEASDRQPDPVDRWSLRVIGALAGDVGAQAVFPFGGPPYAPFIRWAEASGRAFKSPVGMLVHDTVGLMISYRGALLLPGRIAFPAATGSSPCASCADKPCTTACPVGALRAGQPYHLEACHSYLDTAPGRDCMENGCAARRACPVSAGAGRQAAQSAHHMKAFHPR</sequence>
<keyword evidence="3" id="KW-1185">Reference proteome</keyword>
<dbReference type="OrthoDB" id="8279740at2"/>
<gene>
    <name evidence="2" type="ORF">CVM52_12410</name>
</gene>
<accession>A0A2M8J0S8</accession>